<dbReference type="Proteomes" id="UP000017396">
    <property type="component" value="Chromosome"/>
</dbReference>
<sequence>MAETDEDLKGLGGRGEGYSAVVAQLLRLETPEAMEGLPDGDYRALGLGEAHVDELRAFAREYAPLRLDSKNWNSPEYWAAAHAWRALTQIDIEAAVETMLDLLPRLADDEWLHSDFLEVAQRIGPAQLPRLRAFLEEEANAPASDAVTTAQTLIAEQHPEARDEVVAALVQILERAKTNSEWLNAVLIDGLIRLKAVEAADVIERAYAADAVDPIFVGDWEDVQVELGLKDRPPSGQSSPLLPRVSNRSHLEPSGTSKKSVSASRRQMQKQSRKQNRKSKRK</sequence>
<dbReference type="EMBL" id="CP003587">
    <property type="protein sequence ID" value="AGY58607.1"/>
    <property type="molecule type" value="Genomic_DNA"/>
</dbReference>
<feature type="region of interest" description="Disordered" evidence="1">
    <location>
        <begin position="229"/>
        <end position="282"/>
    </location>
</feature>
<protein>
    <submittedName>
        <fullName evidence="2">Uncharacterized protein</fullName>
    </submittedName>
</protein>
<feature type="compositionally biased region" description="Basic residues" evidence="1">
    <location>
        <begin position="267"/>
        <end position="282"/>
    </location>
</feature>
<dbReference type="STRING" id="1183438.GKIL_2361"/>
<accession>U5QI04</accession>
<dbReference type="OrthoDB" id="504590at2"/>
<dbReference type="RefSeq" id="WP_023173781.1">
    <property type="nucleotide sequence ID" value="NC_022600.1"/>
</dbReference>
<name>U5QI04_GLOK1</name>
<keyword evidence="3" id="KW-1185">Reference proteome</keyword>
<gene>
    <name evidence="2" type="ORF">GKIL_2361</name>
</gene>
<dbReference type="InterPro" id="IPR010602">
    <property type="entry name" value="DUF1186"/>
</dbReference>
<dbReference type="HOGENOM" id="CLU_079865_0_0_3"/>
<dbReference type="AlphaFoldDB" id="U5QI04"/>
<proteinExistence type="predicted"/>
<evidence type="ECO:0000256" key="1">
    <source>
        <dbReference type="SAM" id="MobiDB-lite"/>
    </source>
</evidence>
<reference evidence="2 3" key="1">
    <citation type="journal article" date="2013" name="PLoS ONE">
        <title>Cultivation and Complete Genome Sequencing of Gloeobacter kilaueensis sp. nov., from a Lava Cave in Kilauea Caldera, Hawai'i.</title>
        <authorList>
            <person name="Saw J.H."/>
            <person name="Schatz M."/>
            <person name="Brown M.V."/>
            <person name="Kunkel D.D."/>
            <person name="Foster J.S."/>
            <person name="Shick H."/>
            <person name="Christensen S."/>
            <person name="Hou S."/>
            <person name="Wan X."/>
            <person name="Donachie S.P."/>
        </authorList>
    </citation>
    <scope>NUCLEOTIDE SEQUENCE [LARGE SCALE GENOMIC DNA]</scope>
    <source>
        <strain evidence="3">JS</strain>
    </source>
</reference>
<organism evidence="2 3">
    <name type="scientific">Gloeobacter kilaueensis (strain ATCC BAA-2537 / CCAP 1431/1 / ULC 316 / JS1)</name>
    <dbReference type="NCBI Taxonomy" id="1183438"/>
    <lineage>
        <taxon>Bacteria</taxon>
        <taxon>Bacillati</taxon>
        <taxon>Cyanobacteriota</taxon>
        <taxon>Cyanophyceae</taxon>
        <taxon>Gloeobacterales</taxon>
        <taxon>Gloeobacteraceae</taxon>
        <taxon>Gloeobacter</taxon>
    </lineage>
</organism>
<evidence type="ECO:0000313" key="3">
    <source>
        <dbReference type="Proteomes" id="UP000017396"/>
    </source>
</evidence>
<dbReference type="KEGG" id="glj:GKIL_2361"/>
<dbReference type="eggNOG" id="COG1413">
    <property type="taxonomic scope" value="Bacteria"/>
</dbReference>
<evidence type="ECO:0000313" key="2">
    <source>
        <dbReference type="EMBL" id="AGY58607.1"/>
    </source>
</evidence>
<dbReference type="Pfam" id="PF06685">
    <property type="entry name" value="DUF1186"/>
    <property type="match status" value="1"/>
</dbReference>